<feature type="region of interest" description="Disordered" evidence="5">
    <location>
        <begin position="314"/>
        <end position="390"/>
    </location>
</feature>
<dbReference type="EMBL" id="KK583260">
    <property type="protein sequence ID" value="KDO22933.1"/>
    <property type="molecule type" value="Genomic_DNA"/>
</dbReference>
<dbReference type="InterPro" id="IPR015943">
    <property type="entry name" value="WD40/YVTN_repeat-like_dom_sf"/>
</dbReference>
<dbReference type="GO" id="GO:0005737">
    <property type="term" value="C:cytoplasm"/>
    <property type="evidence" value="ECO:0007669"/>
    <property type="project" value="TreeGrafter"/>
</dbReference>
<dbReference type="SMART" id="SM00320">
    <property type="entry name" value="WD40"/>
    <property type="match status" value="6"/>
</dbReference>
<dbReference type="GO" id="GO:0005813">
    <property type="term" value="C:centrosome"/>
    <property type="evidence" value="ECO:0007669"/>
    <property type="project" value="TreeGrafter"/>
</dbReference>
<evidence type="ECO:0000256" key="4">
    <source>
        <dbReference type="SAM" id="Coils"/>
    </source>
</evidence>
<dbReference type="GO" id="GO:0000278">
    <property type="term" value="P:mitotic cell cycle"/>
    <property type="evidence" value="ECO:0007669"/>
    <property type="project" value="TreeGrafter"/>
</dbReference>
<accession>A0A067BXB9</accession>
<name>A0A067BXB9_SAPPC</name>
<proteinExistence type="predicted"/>
<feature type="compositionally biased region" description="Low complexity" evidence="5">
    <location>
        <begin position="349"/>
        <end position="370"/>
    </location>
</feature>
<dbReference type="GO" id="GO:0005814">
    <property type="term" value="C:centriole"/>
    <property type="evidence" value="ECO:0007669"/>
    <property type="project" value="TreeGrafter"/>
</dbReference>
<dbReference type="VEuPathDB" id="FungiDB:SPRG_11777"/>
<keyword evidence="2" id="KW-0677">Repeat</keyword>
<evidence type="ECO:0000256" key="5">
    <source>
        <dbReference type="SAM" id="MobiDB-lite"/>
    </source>
</evidence>
<evidence type="ECO:0000256" key="1">
    <source>
        <dbReference type="ARBA" id="ARBA00022574"/>
    </source>
</evidence>
<evidence type="ECO:0000313" key="6">
    <source>
        <dbReference type="EMBL" id="KDO22933.1"/>
    </source>
</evidence>
<evidence type="ECO:0000256" key="2">
    <source>
        <dbReference type="ARBA" id="ARBA00022737"/>
    </source>
</evidence>
<dbReference type="GeneID" id="24133794"/>
<dbReference type="PROSITE" id="PS00678">
    <property type="entry name" value="WD_REPEATS_1"/>
    <property type="match status" value="1"/>
</dbReference>
<dbReference type="RefSeq" id="XP_012206369.1">
    <property type="nucleotide sequence ID" value="XM_012350979.1"/>
</dbReference>
<dbReference type="OMA" id="EMNCLEG"/>
<evidence type="ECO:0000313" key="7">
    <source>
        <dbReference type="Proteomes" id="UP000030745"/>
    </source>
</evidence>
<feature type="coiled-coil region" evidence="4">
    <location>
        <begin position="419"/>
        <end position="460"/>
    </location>
</feature>
<dbReference type="Proteomes" id="UP000030745">
    <property type="component" value="Unassembled WGS sequence"/>
</dbReference>
<reference evidence="6 7" key="1">
    <citation type="journal article" date="2013" name="PLoS Genet.">
        <title>Distinctive expansion of potential virulence genes in the genome of the oomycete fish pathogen Saprolegnia parasitica.</title>
        <authorList>
            <person name="Jiang R.H."/>
            <person name="de Bruijn I."/>
            <person name="Haas B.J."/>
            <person name="Belmonte R."/>
            <person name="Lobach L."/>
            <person name="Christie J."/>
            <person name="van den Ackerveken G."/>
            <person name="Bottin A."/>
            <person name="Bulone V."/>
            <person name="Diaz-Moreno S.M."/>
            <person name="Dumas B."/>
            <person name="Fan L."/>
            <person name="Gaulin E."/>
            <person name="Govers F."/>
            <person name="Grenville-Briggs L.J."/>
            <person name="Horner N.R."/>
            <person name="Levin J.Z."/>
            <person name="Mammella M."/>
            <person name="Meijer H.J."/>
            <person name="Morris P."/>
            <person name="Nusbaum C."/>
            <person name="Oome S."/>
            <person name="Phillips A.J."/>
            <person name="van Rooyen D."/>
            <person name="Rzeszutek E."/>
            <person name="Saraiva M."/>
            <person name="Secombes C.J."/>
            <person name="Seidl M.F."/>
            <person name="Snel B."/>
            <person name="Stassen J.H."/>
            <person name="Sykes S."/>
            <person name="Tripathy S."/>
            <person name="van den Berg H."/>
            <person name="Vega-Arreguin J.C."/>
            <person name="Wawra S."/>
            <person name="Young S.K."/>
            <person name="Zeng Q."/>
            <person name="Dieguez-Uribeondo J."/>
            <person name="Russ C."/>
            <person name="Tyler B.M."/>
            <person name="van West P."/>
        </authorList>
    </citation>
    <scope>NUCLEOTIDE SEQUENCE [LARGE SCALE GENOMIC DNA]</scope>
    <source>
        <strain evidence="6 7">CBS 223.65</strain>
    </source>
</reference>
<sequence>MLLAAAAGNAVSIFDVEGGNLREGRKISSASETTATCAVWNHNNRILASAFANGLLSINTLTAREPSLCNLQEGSSPDKRVNAVQFSAGSRYLISGGADRVVRFWDLKHQQLKHVFPECSSAIQTLAFTGQSDEHVVAGSEAGVVYLYTQNGTQSNVLQVDGETSPVQFLQSSPHPFVRDKVGAVYGSGSLRVWDAATASVVSSFEHLHWAPATALAFSPVSKNLVATAGLDKRIVFCDIAQKKEMNCLEGPYPITSMSLYSNGHSLATGTSTGHILMYDMRRTAKPLSVHLIDAQKPESVNFLQFGSSLDKVRSMDDPYSRPKAKKHHSFSMQGMQSSLQHLATPKEVPAARASLSLPSSPLVQPPVLADSRPVTNRTNDPTPSTTLDTSTQQWLQRELETMKQALSDEIANVHLEVLRQHQAQQTEMTRALQDVTKQLQAILAENKRLHDENDRLRNVF</sequence>
<evidence type="ECO:0000256" key="3">
    <source>
        <dbReference type="PROSITE-ProRule" id="PRU00221"/>
    </source>
</evidence>
<dbReference type="SUPFAM" id="SSF50978">
    <property type="entry name" value="WD40 repeat-like"/>
    <property type="match status" value="1"/>
</dbReference>
<dbReference type="InterPro" id="IPR001680">
    <property type="entry name" value="WD40_rpt"/>
</dbReference>
<keyword evidence="7" id="KW-1185">Reference proteome</keyword>
<dbReference type="GO" id="GO:0043015">
    <property type="term" value="F:gamma-tubulin binding"/>
    <property type="evidence" value="ECO:0007669"/>
    <property type="project" value="TreeGrafter"/>
</dbReference>
<dbReference type="InterPro" id="IPR052818">
    <property type="entry name" value="NEDD1_Spindle_Assembly"/>
</dbReference>
<dbReference type="InterPro" id="IPR019775">
    <property type="entry name" value="WD40_repeat_CS"/>
</dbReference>
<dbReference type="PROSITE" id="PS50294">
    <property type="entry name" value="WD_REPEATS_REGION"/>
    <property type="match status" value="1"/>
</dbReference>
<feature type="repeat" description="WD" evidence="3">
    <location>
        <begin position="74"/>
        <end position="115"/>
    </location>
</feature>
<dbReference type="Gene3D" id="2.130.10.10">
    <property type="entry name" value="YVTN repeat-like/Quinoprotein amine dehydrogenase"/>
    <property type="match status" value="2"/>
</dbReference>
<dbReference type="InterPro" id="IPR036322">
    <property type="entry name" value="WD40_repeat_dom_sf"/>
</dbReference>
<gene>
    <name evidence="6" type="ORF">SPRG_11777</name>
</gene>
<feature type="compositionally biased region" description="Polar residues" evidence="5">
    <location>
        <begin position="331"/>
        <end position="342"/>
    </location>
</feature>
<dbReference type="AlphaFoldDB" id="A0A067BXB9"/>
<dbReference type="PANTHER" id="PTHR44414:SF1">
    <property type="entry name" value="PROTEIN NEDD1"/>
    <property type="match status" value="1"/>
</dbReference>
<dbReference type="PROSITE" id="PS50082">
    <property type="entry name" value="WD_REPEATS_2"/>
    <property type="match status" value="1"/>
</dbReference>
<dbReference type="GO" id="GO:0000922">
    <property type="term" value="C:spindle pole"/>
    <property type="evidence" value="ECO:0007669"/>
    <property type="project" value="TreeGrafter"/>
</dbReference>
<organism evidence="6 7">
    <name type="scientific">Saprolegnia parasitica (strain CBS 223.65)</name>
    <dbReference type="NCBI Taxonomy" id="695850"/>
    <lineage>
        <taxon>Eukaryota</taxon>
        <taxon>Sar</taxon>
        <taxon>Stramenopiles</taxon>
        <taxon>Oomycota</taxon>
        <taxon>Saprolegniomycetes</taxon>
        <taxon>Saprolegniales</taxon>
        <taxon>Saprolegniaceae</taxon>
        <taxon>Saprolegnia</taxon>
    </lineage>
</organism>
<feature type="compositionally biased region" description="Low complexity" evidence="5">
    <location>
        <begin position="379"/>
        <end position="390"/>
    </location>
</feature>
<dbReference type="STRING" id="695850.A0A067BXB9"/>
<protein>
    <submittedName>
        <fullName evidence="6">Uncharacterized protein</fullName>
    </submittedName>
</protein>
<dbReference type="PANTHER" id="PTHR44414">
    <property type="entry name" value="PROTEIN NEDD1"/>
    <property type="match status" value="1"/>
</dbReference>
<keyword evidence="1 3" id="KW-0853">WD repeat</keyword>
<dbReference type="Pfam" id="PF00400">
    <property type="entry name" value="WD40"/>
    <property type="match status" value="1"/>
</dbReference>
<dbReference type="GO" id="GO:0036064">
    <property type="term" value="C:ciliary basal body"/>
    <property type="evidence" value="ECO:0007669"/>
    <property type="project" value="TreeGrafter"/>
</dbReference>
<dbReference type="OrthoDB" id="1602884at2759"/>
<dbReference type="GO" id="GO:0007020">
    <property type="term" value="P:microtubule nucleation"/>
    <property type="evidence" value="ECO:0007669"/>
    <property type="project" value="TreeGrafter"/>
</dbReference>
<keyword evidence="4" id="KW-0175">Coiled coil</keyword>
<dbReference type="KEGG" id="spar:SPRG_11777"/>